<sequence length="103" mass="11731">MTSTALSRTLRSVVMVMIPHNKGCEVEAFTSCCAWWESRSRLPSEWKIGRAAPCCARWRYALDGERRAAHGSGRLWALRHDYRKLDGIIEGTGNGKRLIDTYM</sequence>
<organism evidence="1 2">
    <name type="scientific">Coprinellus micaceus</name>
    <name type="common">Glistening ink-cap mushroom</name>
    <name type="synonym">Coprinus micaceus</name>
    <dbReference type="NCBI Taxonomy" id="71717"/>
    <lineage>
        <taxon>Eukaryota</taxon>
        <taxon>Fungi</taxon>
        <taxon>Dikarya</taxon>
        <taxon>Basidiomycota</taxon>
        <taxon>Agaricomycotina</taxon>
        <taxon>Agaricomycetes</taxon>
        <taxon>Agaricomycetidae</taxon>
        <taxon>Agaricales</taxon>
        <taxon>Agaricineae</taxon>
        <taxon>Psathyrellaceae</taxon>
        <taxon>Coprinellus</taxon>
    </lineage>
</organism>
<comment type="caution">
    <text evidence="1">The sequence shown here is derived from an EMBL/GenBank/DDBJ whole genome shotgun (WGS) entry which is preliminary data.</text>
</comment>
<proteinExistence type="predicted"/>
<dbReference type="EMBL" id="QPFP01000433">
    <property type="protein sequence ID" value="TEB12328.1"/>
    <property type="molecule type" value="Genomic_DNA"/>
</dbReference>
<keyword evidence="2" id="KW-1185">Reference proteome</keyword>
<evidence type="ECO:0000313" key="2">
    <source>
        <dbReference type="Proteomes" id="UP000298030"/>
    </source>
</evidence>
<dbReference type="AlphaFoldDB" id="A0A4Y7RTJ9"/>
<accession>A0A4Y7RTJ9</accession>
<gene>
    <name evidence="1" type="ORF">FA13DRAFT_980537</name>
</gene>
<evidence type="ECO:0000313" key="1">
    <source>
        <dbReference type="EMBL" id="TEB12328.1"/>
    </source>
</evidence>
<dbReference type="Proteomes" id="UP000298030">
    <property type="component" value="Unassembled WGS sequence"/>
</dbReference>
<reference evidence="1 2" key="1">
    <citation type="journal article" date="2019" name="Nat. Ecol. Evol.">
        <title>Megaphylogeny resolves global patterns of mushroom evolution.</title>
        <authorList>
            <person name="Varga T."/>
            <person name="Krizsan K."/>
            <person name="Foldi C."/>
            <person name="Dima B."/>
            <person name="Sanchez-Garcia M."/>
            <person name="Sanchez-Ramirez S."/>
            <person name="Szollosi G.J."/>
            <person name="Szarkandi J.G."/>
            <person name="Papp V."/>
            <person name="Albert L."/>
            <person name="Andreopoulos W."/>
            <person name="Angelini C."/>
            <person name="Antonin V."/>
            <person name="Barry K.W."/>
            <person name="Bougher N.L."/>
            <person name="Buchanan P."/>
            <person name="Buyck B."/>
            <person name="Bense V."/>
            <person name="Catcheside P."/>
            <person name="Chovatia M."/>
            <person name="Cooper J."/>
            <person name="Damon W."/>
            <person name="Desjardin D."/>
            <person name="Finy P."/>
            <person name="Geml J."/>
            <person name="Haridas S."/>
            <person name="Hughes K."/>
            <person name="Justo A."/>
            <person name="Karasinski D."/>
            <person name="Kautmanova I."/>
            <person name="Kiss B."/>
            <person name="Kocsube S."/>
            <person name="Kotiranta H."/>
            <person name="LaButti K.M."/>
            <person name="Lechner B.E."/>
            <person name="Liimatainen K."/>
            <person name="Lipzen A."/>
            <person name="Lukacs Z."/>
            <person name="Mihaltcheva S."/>
            <person name="Morgado L.N."/>
            <person name="Niskanen T."/>
            <person name="Noordeloos M.E."/>
            <person name="Ohm R.A."/>
            <person name="Ortiz-Santana B."/>
            <person name="Ovrebo C."/>
            <person name="Racz N."/>
            <person name="Riley R."/>
            <person name="Savchenko A."/>
            <person name="Shiryaev A."/>
            <person name="Soop K."/>
            <person name="Spirin V."/>
            <person name="Szebenyi C."/>
            <person name="Tomsovsky M."/>
            <person name="Tulloss R.E."/>
            <person name="Uehling J."/>
            <person name="Grigoriev I.V."/>
            <person name="Vagvolgyi C."/>
            <person name="Papp T."/>
            <person name="Martin F.M."/>
            <person name="Miettinen O."/>
            <person name="Hibbett D.S."/>
            <person name="Nagy L.G."/>
        </authorList>
    </citation>
    <scope>NUCLEOTIDE SEQUENCE [LARGE SCALE GENOMIC DNA]</scope>
    <source>
        <strain evidence="1 2">FP101781</strain>
    </source>
</reference>
<name>A0A4Y7RTJ9_COPMI</name>
<protein>
    <submittedName>
        <fullName evidence="1">Uncharacterized protein</fullName>
    </submittedName>
</protein>